<dbReference type="InterPro" id="IPR001007">
    <property type="entry name" value="VWF_dom"/>
</dbReference>
<dbReference type="Proteomes" id="UP000678393">
    <property type="component" value="Unassembled WGS sequence"/>
</dbReference>
<protein>
    <recommendedName>
        <fullName evidence="1">VWFC domain-containing protein</fullName>
    </recommendedName>
</protein>
<feature type="non-terminal residue" evidence="2">
    <location>
        <position position="190"/>
    </location>
</feature>
<organism evidence="2 3">
    <name type="scientific">Candidula unifasciata</name>
    <dbReference type="NCBI Taxonomy" id="100452"/>
    <lineage>
        <taxon>Eukaryota</taxon>
        <taxon>Metazoa</taxon>
        <taxon>Spiralia</taxon>
        <taxon>Lophotrochozoa</taxon>
        <taxon>Mollusca</taxon>
        <taxon>Gastropoda</taxon>
        <taxon>Heterobranchia</taxon>
        <taxon>Euthyneura</taxon>
        <taxon>Panpulmonata</taxon>
        <taxon>Eupulmonata</taxon>
        <taxon>Stylommatophora</taxon>
        <taxon>Helicina</taxon>
        <taxon>Helicoidea</taxon>
        <taxon>Geomitridae</taxon>
        <taxon>Candidula</taxon>
    </lineage>
</organism>
<reference evidence="2" key="1">
    <citation type="submission" date="2021-04" db="EMBL/GenBank/DDBJ databases">
        <authorList>
            <consortium name="Molecular Ecology Group"/>
        </authorList>
    </citation>
    <scope>NUCLEOTIDE SEQUENCE</scope>
</reference>
<sequence length="190" mass="21626">GNYAQNLDSFNSLETEQTYRLGATWRERCRSCWCDSTGAWCNGPVCDFEYDFTQEQWCLQWSQDGCCCERLGCTVEGEQYDIGAVFPYGKDNPCLNCTCEIGTSQDYCLRQRCGTYYVVCEDGEVTYDESCCPHFTCPIGVSCDKIPDPFPQTPQNELLDWFAGHLEPIPVGMTQHFHLDTFSTYICSCP</sequence>
<feature type="domain" description="VWFC" evidence="1">
    <location>
        <begin position="73"/>
        <end position="138"/>
    </location>
</feature>
<feature type="non-terminal residue" evidence="2">
    <location>
        <position position="1"/>
    </location>
</feature>
<accession>A0A8S3ZLF1</accession>
<proteinExistence type="predicted"/>
<evidence type="ECO:0000259" key="1">
    <source>
        <dbReference type="PROSITE" id="PS50184"/>
    </source>
</evidence>
<keyword evidence="3" id="KW-1185">Reference proteome</keyword>
<evidence type="ECO:0000313" key="3">
    <source>
        <dbReference type="Proteomes" id="UP000678393"/>
    </source>
</evidence>
<dbReference type="EMBL" id="CAJHNH020002935">
    <property type="protein sequence ID" value="CAG5128126.1"/>
    <property type="molecule type" value="Genomic_DNA"/>
</dbReference>
<dbReference type="PROSITE" id="PS50184">
    <property type="entry name" value="VWFC_2"/>
    <property type="match status" value="1"/>
</dbReference>
<evidence type="ECO:0000313" key="2">
    <source>
        <dbReference type="EMBL" id="CAG5128126.1"/>
    </source>
</evidence>
<comment type="caution">
    <text evidence="2">The sequence shown here is derived from an EMBL/GenBank/DDBJ whole genome shotgun (WGS) entry which is preliminary data.</text>
</comment>
<gene>
    <name evidence="2" type="ORF">CUNI_LOCUS13684</name>
</gene>
<name>A0A8S3ZLF1_9EUPU</name>
<dbReference type="AlphaFoldDB" id="A0A8S3ZLF1"/>
<dbReference type="OrthoDB" id="6128171at2759"/>